<comment type="similarity">
    <text evidence="6">Belongs to the iron/ascorbate-dependent oxidoreductase family. GA2OX subfamily.</text>
</comment>
<protein>
    <recommendedName>
        <fullName evidence="7">gibberellin 2beta-dioxygenase</fullName>
        <ecNumber evidence="7">1.14.11.13</ecNumber>
    </recommendedName>
</protein>
<dbReference type="EC" id="1.14.11.13" evidence="7"/>
<evidence type="ECO:0000256" key="8">
    <source>
        <dbReference type="RuleBase" id="RU003682"/>
    </source>
</evidence>
<keyword evidence="2" id="KW-0223">Dioxygenase</keyword>
<evidence type="ECO:0000313" key="11">
    <source>
        <dbReference type="Proteomes" id="UP000834106"/>
    </source>
</evidence>
<dbReference type="InterPro" id="IPR005123">
    <property type="entry name" value="Oxoglu/Fe-dep_dioxygenase_dom"/>
</dbReference>
<dbReference type="InterPro" id="IPR044861">
    <property type="entry name" value="IPNS-like_FE2OG_OXY"/>
</dbReference>
<sequence length="332" mass="36545">MVASLNLSKTEKIIDLEIPIIDLSADRSEVSELIVKACEEFGFFKVINHGVPHDVIARMEQQSYEFFSKPASGKQQAGPANPYGYGCKNIGLKGDIGEVEYLILQTNPLSIDHNSKSISSTDPKKFSSAVRGYVEAVKKLACETLELMAVGLGFPDPSVLSRLIRDVECDSLLRFNHYPKADDGAASPSSIGFGEHTDPQILTILRSNGVDGLQISLNDGVWVPVNPHPVSAFCINVGDALQVMTNGRFLSVRHRVMVNSYKSRMSMAYFSAPRLDATISCLPGLLTPQKPPLYRSFTWAEYKKAAYSLRLGDSHSRLNLFKALQNDDENSN</sequence>
<evidence type="ECO:0000256" key="6">
    <source>
        <dbReference type="ARBA" id="ARBA00061282"/>
    </source>
</evidence>
<keyword evidence="1 8" id="KW-0479">Metal-binding</keyword>
<evidence type="ECO:0000313" key="10">
    <source>
        <dbReference type="EMBL" id="CAI9776173.1"/>
    </source>
</evidence>
<dbReference type="Proteomes" id="UP000834106">
    <property type="component" value="Chromosome 14"/>
</dbReference>
<proteinExistence type="inferred from homology"/>
<dbReference type="Pfam" id="PF03171">
    <property type="entry name" value="2OG-FeII_Oxy"/>
    <property type="match status" value="1"/>
</dbReference>
<evidence type="ECO:0000256" key="5">
    <source>
        <dbReference type="ARBA" id="ARBA00052204"/>
    </source>
</evidence>
<dbReference type="Gene3D" id="2.60.120.330">
    <property type="entry name" value="B-lactam Antibiotic, Isopenicillin N Synthase, Chain"/>
    <property type="match status" value="1"/>
</dbReference>
<dbReference type="GO" id="GO:0009685">
    <property type="term" value="P:gibberellin metabolic process"/>
    <property type="evidence" value="ECO:0007669"/>
    <property type="project" value="UniProtKB-ARBA"/>
</dbReference>
<dbReference type="GO" id="GO:0046872">
    <property type="term" value="F:metal ion binding"/>
    <property type="evidence" value="ECO:0007669"/>
    <property type="project" value="UniProtKB-KW"/>
</dbReference>
<dbReference type="InterPro" id="IPR050231">
    <property type="entry name" value="Iron_ascorbate_oxido_reductase"/>
</dbReference>
<keyword evidence="4 8" id="KW-0408">Iron</keyword>
<dbReference type="GO" id="GO:0009805">
    <property type="term" value="P:coumarin biosynthetic process"/>
    <property type="evidence" value="ECO:0007669"/>
    <property type="project" value="UniProtKB-ARBA"/>
</dbReference>
<dbReference type="Pfam" id="PF14226">
    <property type="entry name" value="DIOX_N"/>
    <property type="match status" value="1"/>
</dbReference>
<dbReference type="InterPro" id="IPR027443">
    <property type="entry name" value="IPNS-like_sf"/>
</dbReference>
<evidence type="ECO:0000256" key="7">
    <source>
        <dbReference type="ARBA" id="ARBA00066708"/>
    </source>
</evidence>
<feature type="domain" description="Fe2OG dioxygenase" evidence="9">
    <location>
        <begin position="168"/>
        <end position="273"/>
    </location>
</feature>
<gene>
    <name evidence="10" type="ORF">FPE_LOCUS23603</name>
</gene>
<dbReference type="SUPFAM" id="SSF51197">
    <property type="entry name" value="Clavaminate synthase-like"/>
    <property type="match status" value="1"/>
</dbReference>
<evidence type="ECO:0000256" key="2">
    <source>
        <dbReference type="ARBA" id="ARBA00022964"/>
    </source>
</evidence>
<dbReference type="GO" id="GO:0045543">
    <property type="term" value="F:gibberellin 2-beta-dioxygenase activity"/>
    <property type="evidence" value="ECO:0007669"/>
    <property type="project" value="UniProtKB-EC"/>
</dbReference>
<evidence type="ECO:0000256" key="1">
    <source>
        <dbReference type="ARBA" id="ARBA00022723"/>
    </source>
</evidence>
<keyword evidence="3 8" id="KW-0560">Oxidoreductase</keyword>
<organism evidence="10 11">
    <name type="scientific">Fraxinus pennsylvanica</name>
    <dbReference type="NCBI Taxonomy" id="56036"/>
    <lineage>
        <taxon>Eukaryota</taxon>
        <taxon>Viridiplantae</taxon>
        <taxon>Streptophyta</taxon>
        <taxon>Embryophyta</taxon>
        <taxon>Tracheophyta</taxon>
        <taxon>Spermatophyta</taxon>
        <taxon>Magnoliopsida</taxon>
        <taxon>eudicotyledons</taxon>
        <taxon>Gunneridae</taxon>
        <taxon>Pentapetalae</taxon>
        <taxon>asterids</taxon>
        <taxon>lamiids</taxon>
        <taxon>Lamiales</taxon>
        <taxon>Oleaceae</taxon>
        <taxon>Oleeae</taxon>
        <taxon>Fraxinus</taxon>
    </lineage>
</organism>
<evidence type="ECO:0000256" key="4">
    <source>
        <dbReference type="ARBA" id="ARBA00023004"/>
    </source>
</evidence>
<dbReference type="FunFam" id="2.60.120.330:FF:000025">
    <property type="entry name" value="Gibberellin 2-beta-dioxygenase 2"/>
    <property type="match status" value="1"/>
</dbReference>
<dbReference type="AlphaFoldDB" id="A0AAD2E4T7"/>
<accession>A0AAD2E4T7</accession>
<keyword evidence="11" id="KW-1185">Reference proteome</keyword>
<comment type="catalytic activity">
    <reaction evidence="5">
        <text>gibberellin A1 + 2-oxoglutarate + O2 = gibberellin A8 + succinate + CO2</text>
        <dbReference type="Rhea" id="RHEA:15005"/>
        <dbReference type="ChEBI" id="CHEBI:15379"/>
        <dbReference type="ChEBI" id="CHEBI:16526"/>
        <dbReference type="ChEBI" id="CHEBI:16810"/>
        <dbReference type="ChEBI" id="CHEBI:30031"/>
        <dbReference type="ChEBI" id="CHEBI:58524"/>
        <dbReference type="ChEBI" id="CHEBI:58594"/>
        <dbReference type="EC" id="1.14.11.13"/>
    </reaction>
</comment>
<evidence type="ECO:0000259" key="9">
    <source>
        <dbReference type="PROSITE" id="PS51471"/>
    </source>
</evidence>
<dbReference type="GO" id="GO:0002238">
    <property type="term" value="P:response to molecule of fungal origin"/>
    <property type="evidence" value="ECO:0007669"/>
    <property type="project" value="UniProtKB-ARBA"/>
</dbReference>
<dbReference type="PANTHER" id="PTHR47990">
    <property type="entry name" value="2-OXOGLUTARATE (2OG) AND FE(II)-DEPENDENT OXYGENASE SUPERFAMILY PROTEIN-RELATED"/>
    <property type="match status" value="1"/>
</dbReference>
<name>A0AAD2E4T7_9LAMI</name>
<dbReference type="EMBL" id="OU503049">
    <property type="protein sequence ID" value="CAI9776173.1"/>
    <property type="molecule type" value="Genomic_DNA"/>
</dbReference>
<dbReference type="InterPro" id="IPR026992">
    <property type="entry name" value="DIOX_N"/>
</dbReference>
<dbReference type="PROSITE" id="PS51471">
    <property type="entry name" value="FE2OG_OXY"/>
    <property type="match status" value="1"/>
</dbReference>
<reference evidence="10" key="1">
    <citation type="submission" date="2023-05" db="EMBL/GenBank/DDBJ databases">
        <authorList>
            <person name="Huff M."/>
        </authorList>
    </citation>
    <scope>NUCLEOTIDE SEQUENCE</scope>
</reference>
<evidence type="ECO:0000256" key="3">
    <source>
        <dbReference type="ARBA" id="ARBA00023002"/>
    </source>
</evidence>